<comment type="caution">
    <text evidence="2">The sequence shown here is derived from an EMBL/GenBank/DDBJ whole genome shotgun (WGS) entry which is preliminary data.</text>
</comment>
<dbReference type="Proteomes" id="UP000654075">
    <property type="component" value="Unassembled WGS sequence"/>
</dbReference>
<feature type="region of interest" description="Disordered" evidence="1">
    <location>
        <begin position="1"/>
        <end position="36"/>
    </location>
</feature>
<evidence type="ECO:0000256" key="1">
    <source>
        <dbReference type="SAM" id="MobiDB-lite"/>
    </source>
</evidence>
<sequence length="154" mass="16050">WQSNASAAKAGKCTQGRRNDQREECPEVQLTGGAATGVLPESRAVRAVAALAQEPPEGALDEPPETPQEGALDEPPQDMDVSVQLTGGAATGVLPESRAVRAVAALAQDARATKRRKGTTDWPLEDDLTSEEDEVQSGSTQPSSTLSTASKLSL</sequence>
<evidence type="ECO:0000313" key="3">
    <source>
        <dbReference type="Proteomes" id="UP000654075"/>
    </source>
</evidence>
<organism evidence="2 3">
    <name type="scientific">Polarella glacialis</name>
    <name type="common">Dinoflagellate</name>
    <dbReference type="NCBI Taxonomy" id="89957"/>
    <lineage>
        <taxon>Eukaryota</taxon>
        <taxon>Sar</taxon>
        <taxon>Alveolata</taxon>
        <taxon>Dinophyceae</taxon>
        <taxon>Suessiales</taxon>
        <taxon>Suessiaceae</taxon>
        <taxon>Polarella</taxon>
    </lineage>
</organism>
<accession>A0A813DUE4</accession>
<dbReference type="EMBL" id="CAJNNV010005028">
    <property type="protein sequence ID" value="CAE8591561.1"/>
    <property type="molecule type" value="Genomic_DNA"/>
</dbReference>
<feature type="non-terminal residue" evidence="2">
    <location>
        <position position="154"/>
    </location>
</feature>
<feature type="compositionally biased region" description="Low complexity" evidence="1">
    <location>
        <begin position="143"/>
        <end position="154"/>
    </location>
</feature>
<feature type="region of interest" description="Disordered" evidence="1">
    <location>
        <begin position="108"/>
        <end position="154"/>
    </location>
</feature>
<evidence type="ECO:0000313" key="2">
    <source>
        <dbReference type="EMBL" id="CAE8591561.1"/>
    </source>
</evidence>
<gene>
    <name evidence="2" type="ORF">PGLA1383_LOCUS10230</name>
</gene>
<feature type="compositionally biased region" description="Acidic residues" evidence="1">
    <location>
        <begin position="123"/>
        <end position="135"/>
    </location>
</feature>
<reference evidence="2" key="1">
    <citation type="submission" date="2021-02" db="EMBL/GenBank/DDBJ databases">
        <authorList>
            <person name="Dougan E. K."/>
            <person name="Rhodes N."/>
            <person name="Thang M."/>
            <person name="Chan C."/>
        </authorList>
    </citation>
    <scope>NUCLEOTIDE SEQUENCE</scope>
</reference>
<keyword evidence="3" id="KW-1185">Reference proteome</keyword>
<protein>
    <submittedName>
        <fullName evidence="2">Uncharacterized protein</fullName>
    </submittedName>
</protein>
<feature type="region of interest" description="Disordered" evidence="1">
    <location>
        <begin position="50"/>
        <end position="81"/>
    </location>
</feature>
<name>A0A813DUE4_POLGL</name>
<proteinExistence type="predicted"/>
<dbReference type="AlphaFoldDB" id="A0A813DUE4"/>